<dbReference type="AlphaFoldDB" id="A0A9P8NWI5"/>
<feature type="compositionally biased region" description="Low complexity" evidence="1">
    <location>
        <begin position="321"/>
        <end position="334"/>
    </location>
</feature>
<accession>A0A9P8NWI5</accession>
<name>A0A9P8NWI5_9ASCO</name>
<dbReference type="EMBL" id="JAEUBD010001468">
    <property type="protein sequence ID" value="KAH3661050.1"/>
    <property type="molecule type" value="Genomic_DNA"/>
</dbReference>
<organism evidence="2 3">
    <name type="scientific">Ogataea polymorpha</name>
    <dbReference type="NCBI Taxonomy" id="460523"/>
    <lineage>
        <taxon>Eukaryota</taxon>
        <taxon>Fungi</taxon>
        <taxon>Dikarya</taxon>
        <taxon>Ascomycota</taxon>
        <taxon>Saccharomycotina</taxon>
        <taxon>Pichiomycetes</taxon>
        <taxon>Pichiales</taxon>
        <taxon>Pichiaceae</taxon>
        <taxon>Ogataea</taxon>
    </lineage>
</organism>
<protein>
    <submittedName>
        <fullName evidence="2">Uncharacterized protein</fullName>
    </submittedName>
</protein>
<feature type="compositionally biased region" description="Polar residues" evidence="1">
    <location>
        <begin position="310"/>
        <end position="320"/>
    </location>
</feature>
<feature type="region of interest" description="Disordered" evidence="1">
    <location>
        <begin position="253"/>
        <end position="357"/>
    </location>
</feature>
<proteinExistence type="predicted"/>
<reference evidence="2" key="2">
    <citation type="submission" date="2021-01" db="EMBL/GenBank/DDBJ databases">
        <authorList>
            <person name="Schikora-Tamarit M.A."/>
        </authorList>
    </citation>
    <scope>NUCLEOTIDE SEQUENCE</scope>
    <source>
        <strain evidence="2">NCAIM Y.01608</strain>
    </source>
</reference>
<feature type="compositionally biased region" description="Basic and acidic residues" evidence="1">
    <location>
        <begin position="559"/>
        <end position="573"/>
    </location>
</feature>
<gene>
    <name evidence="2" type="ORF">OGATHE_005382</name>
</gene>
<feature type="compositionally biased region" description="Basic and acidic residues" evidence="1">
    <location>
        <begin position="541"/>
        <end position="550"/>
    </location>
</feature>
<evidence type="ECO:0000256" key="1">
    <source>
        <dbReference type="SAM" id="MobiDB-lite"/>
    </source>
</evidence>
<keyword evidence="3" id="KW-1185">Reference proteome</keyword>
<feature type="region of interest" description="Disordered" evidence="1">
    <location>
        <begin position="514"/>
        <end position="573"/>
    </location>
</feature>
<sequence length="598" mass="65579">MDEAEGVVCKDPDEPGSAQCERELFLELFQKVRLYFLNENKHVQNVIKFGAPYYTQIKETLYPTIAVARKHLVSASHPVVEQVYRLAPYYNVTVAYIEPRYRIVKELLSKTATEICAFSAEVYDLVLSKLTHCYSRYLEVHVSELVDGWKPVFDQLAGQYETKVRPFVDDHIDTISVAAAVLLVVLLPRAVFRIFGLFMKSMAKDAHELNQGVSNMYKSNSEDLVNKFGTPEFEDMLGESGGINDGITELGEASSLRSTKSTSGSNNSTQRRLGDIARRPAVNKQRRQSNSSSSSSSGGSPVRNSGRNRTPLQNKQTVKGQSASPTSTSQPATPNKRGKSAYERNRAQEQGVAATFSHEESLNQIRIGCEVYEVTSDILSATTQDLKSIRQKNSKLFSLAPQLAKSVRSAEHSPISDEVDSLVESNNSDSVPLSVRAESINRILNSPLRMARSAASNASFKSGSPHRLGIMPPSLAFVSSSPSAAPTLNHVNVYTNDQIENPASSVQYLSDISNGRISPSSPQSSDSICAPFGMNTSNTMGDKETEKKQEAAAQQKAQEQPKEHHKTEKVKDFGKRLGDSTIFGAGATIGNRIVDSIL</sequence>
<reference evidence="2" key="1">
    <citation type="journal article" date="2021" name="Open Biol.">
        <title>Shared evolutionary footprints suggest mitochondrial oxidative damage underlies multiple complex I losses in fungi.</title>
        <authorList>
            <person name="Schikora-Tamarit M.A."/>
            <person name="Marcet-Houben M."/>
            <person name="Nosek J."/>
            <person name="Gabaldon T."/>
        </authorList>
    </citation>
    <scope>NUCLEOTIDE SEQUENCE</scope>
    <source>
        <strain evidence="2">NCAIM Y.01608</strain>
    </source>
</reference>
<feature type="compositionally biased region" description="Low complexity" evidence="1">
    <location>
        <begin position="518"/>
        <end position="527"/>
    </location>
</feature>
<feature type="compositionally biased region" description="Low complexity" evidence="1">
    <location>
        <begin position="254"/>
        <end position="269"/>
    </location>
</feature>
<dbReference type="Proteomes" id="UP000788993">
    <property type="component" value="Unassembled WGS sequence"/>
</dbReference>
<evidence type="ECO:0000313" key="3">
    <source>
        <dbReference type="Proteomes" id="UP000788993"/>
    </source>
</evidence>
<feature type="compositionally biased region" description="Low complexity" evidence="1">
    <location>
        <begin position="289"/>
        <end position="309"/>
    </location>
</feature>
<evidence type="ECO:0000313" key="2">
    <source>
        <dbReference type="EMBL" id="KAH3661050.1"/>
    </source>
</evidence>
<comment type="caution">
    <text evidence="2">The sequence shown here is derived from an EMBL/GenBank/DDBJ whole genome shotgun (WGS) entry which is preliminary data.</text>
</comment>